<sequence>MRSDSPFAYESGDNKFSGWMRWAQRRAYPLWAVPVGFFVATAALFGLTMLCLFLFLPKSNVPTLTADIEKVPGVSSAQITSRADRVQTFEETVTVHLRSGTTVADPKALVSYLVRMAWAADGGEPEQVVVNVDGGASVNLFLAAVEDGWNGATGAGRTVEVDGQYLRPTLGAYPGAVPAAPLHAVTVAVG</sequence>
<evidence type="ECO:0000313" key="3">
    <source>
        <dbReference type="Proteomes" id="UP001501295"/>
    </source>
</evidence>
<organism evidence="2 3">
    <name type="scientific">Frondihabitans cladoniiphilus</name>
    <dbReference type="NCBI Taxonomy" id="715785"/>
    <lineage>
        <taxon>Bacteria</taxon>
        <taxon>Bacillati</taxon>
        <taxon>Actinomycetota</taxon>
        <taxon>Actinomycetes</taxon>
        <taxon>Micrococcales</taxon>
        <taxon>Microbacteriaceae</taxon>
        <taxon>Frondihabitans</taxon>
    </lineage>
</organism>
<dbReference type="RefSeq" id="WP_345373376.1">
    <property type="nucleotide sequence ID" value="NZ_BAABLM010000001.1"/>
</dbReference>
<feature type="transmembrane region" description="Helical" evidence="1">
    <location>
        <begin position="30"/>
        <end position="56"/>
    </location>
</feature>
<accession>A0ABP8VPR3</accession>
<keyword evidence="1" id="KW-0472">Membrane</keyword>
<evidence type="ECO:0000313" key="2">
    <source>
        <dbReference type="EMBL" id="GAA4667769.1"/>
    </source>
</evidence>
<keyword evidence="1" id="KW-1133">Transmembrane helix</keyword>
<name>A0ABP8VPR3_9MICO</name>
<evidence type="ECO:0000256" key="1">
    <source>
        <dbReference type="SAM" id="Phobius"/>
    </source>
</evidence>
<keyword evidence="1" id="KW-0812">Transmembrane</keyword>
<evidence type="ECO:0008006" key="4">
    <source>
        <dbReference type="Google" id="ProtNLM"/>
    </source>
</evidence>
<reference evidence="3" key="1">
    <citation type="journal article" date="2019" name="Int. J. Syst. Evol. Microbiol.">
        <title>The Global Catalogue of Microorganisms (GCM) 10K type strain sequencing project: providing services to taxonomists for standard genome sequencing and annotation.</title>
        <authorList>
            <consortium name="The Broad Institute Genomics Platform"/>
            <consortium name="The Broad Institute Genome Sequencing Center for Infectious Disease"/>
            <person name="Wu L."/>
            <person name="Ma J."/>
        </authorList>
    </citation>
    <scope>NUCLEOTIDE SEQUENCE [LARGE SCALE GENOMIC DNA]</scope>
    <source>
        <strain evidence="3">JCM 18956</strain>
    </source>
</reference>
<protein>
    <recommendedName>
        <fullName evidence="4">GerMN domain-containing protein</fullName>
    </recommendedName>
</protein>
<keyword evidence="3" id="KW-1185">Reference proteome</keyword>
<comment type="caution">
    <text evidence="2">The sequence shown here is derived from an EMBL/GenBank/DDBJ whole genome shotgun (WGS) entry which is preliminary data.</text>
</comment>
<dbReference type="EMBL" id="BAABLM010000001">
    <property type="protein sequence ID" value="GAA4667769.1"/>
    <property type="molecule type" value="Genomic_DNA"/>
</dbReference>
<gene>
    <name evidence="2" type="ORF">GCM10025780_07630</name>
</gene>
<dbReference type="Proteomes" id="UP001501295">
    <property type="component" value="Unassembled WGS sequence"/>
</dbReference>
<proteinExistence type="predicted"/>